<dbReference type="InterPro" id="IPR014026">
    <property type="entry name" value="UDP-Glc/GDP-Man_DH_dimer"/>
</dbReference>
<dbReference type="InterPro" id="IPR008927">
    <property type="entry name" value="6-PGluconate_DH-like_C_sf"/>
</dbReference>
<name>A0ABD5B2Z9_ELIMR</name>
<evidence type="ECO:0000313" key="7">
    <source>
        <dbReference type="EMBL" id="TYO88098.1"/>
    </source>
</evidence>
<comment type="similarity">
    <text evidence="1 4">Belongs to the UDP-glucose/GDP-mannose dehydrogenase family.</text>
</comment>
<gene>
    <name evidence="7" type="ORF">LX74_03460</name>
    <name evidence="6" type="ORF">QT385_06505</name>
</gene>
<dbReference type="SUPFAM" id="SSF48179">
    <property type="entry name" value="6-phosphogluconate dehydrogenase C-terminal domain-like"/>
    <property type="match status" value="1"/>
</dbReference>
<dbReference type="Pfam" id="PF03720">
    <property type="entry name" value="UDPG_MGDP_dh_C"/>
    <property type="match status" value="1"/>
</dbReference>
<dbReference type="Proteomes" id="UP000324513">
    <property type="component" value="Unassembled WGS sequence"/>
</dbReference>
<dbReference type="InterPro" id="IPR036291">
    <property type="entry name" value="NAD(P)-bd_dom_sf"/>
</dbReference>
<organism evidence="6 9">
    <name type="scientific">Elizabethkingia miricola</name>
    <name type="common">Chryseobacterium miricola</name>
    <dbReference type="NCBI Taxonomy" id="172045"/>
    <lineage>
        <taxon>Bacteria</taxon>
        <taxon>Pseudomonadati</taxon>
        <taxon>Bacteroidota</taxon>
        <taxon>Flavobacteriia</taxon>
        <taxon>Flavobacteriales</taxon>
        <taxon>Weeksellaceae</taxon>
        <taxon>Elizabethkingia</taxon>
    </lineage>
</organism>
<dbReference type="PANTHER" id="PTHR43491">
    <property type="entry name" value="UDP-N-ACETYL-D-MANNOSAMINE DEHYDROGENASE"/>
    <property type="match status" value="1"/>
</dbReference>
<dbReference type="Pfam" id="PF00984">
    <property type="entry name" value="UDPG_MGDP_dh"/>
    <property type="match status" value="1"/>
</dbReference>
<reference evidence="6 9" key="2">
    <citation type="submission" date="2023-06" db="EMBL/GenBank/DDBJ databases">
        <title>Nosocomial Elizabethkingia miricola genome.</title>
        <authorList>
            <person name="Morgado S."/>
            <person name="Fonseca E."/>
            <person name="Freitas F."/>
            <person name="Vicente A.C."/>
        </authorList>
    </citation>
    <scope>NUCLEOTIDE SEQUENCE [LARGE SCALE GENOMIC DNA]</scope>
    <source>
        <strain evidence="6 9">EM15</strain>
    </source>
</reference>
<dbReference type="InterPro" id="IPR017476">
    <property type="entry name" value="UDP-Glc/GDP-Man"/>
</dbReference>
<keyword evidence="3" id="KW-0520">NAD</keyword>
<dbReference type="PIRSF" id="PIRSF000124">
    <property type="entry name" value="UDPglc_GDPman_dh"/>
    <property type="match status" value="1"/>
</dbReference>
<reference evidence="7 8" key="1">
    <citation type="submission" date="2019-07" db="EMBL/GenBank/DDBJ databases">
        <title>Genomic Encyclopedia of Archaeal and Bacterial Type Strains, Phase II (KMG-II): from individual species to whole genera.</title>
        <authorList>
            <person name="Goeker M."/>
        </authorList>
    </citation>
    <scope>NUCLEOTIDE SEQUENCE [LARGE SCALE GENOMIC DNA]</scope>
    <source>
        <strain evidence="7 8">DSM 14571</strain>
    </source>
</reference>
<evidence type="ECO:0000313" key="9">
    <source>
        <dbReference type="Proteomes" id="UP001239265"/>
    </source>
</evidence>
<keyword evidence="8" id="KW-1185">Reference proteome</keyword>
<dbReference type="PIRSF" id="PIRSF500136">
    <property type="entry name" value="UDP_ManNAc_DH"/>
    <property type="match status" value="1"/>
</dbReference>
<dbReference type="SUPFAM" id="SSF51735">
    <property type="entry name" value="NAD(P)-binding Rossmann-fold domains"/>
    <property type="match status" value="1"/>
</dbReference>
<dbReference type="RefSeq" id="WP_065083256.1">
    <property type="nucleotide sequence ID" value="NZ_CP040516.1"/>
</dbReference>
<evidence type="ECO:0000313" key="6">
    <source>
        <dbReference type="EMBL" id="MDQ8748280.1"/>
    </source>
</evidence>
<dbReference type="Gene3D" id="3.40.50.720">
    <property type="entry name" value="NAD(P)-binding Rossmann-like Domain"/>
    <property type="match status" value="2"/>
</dbReference>
<evidence type="ECO:0000256" key="1">
    <source>
        <dbReference type="ARBA" id="ARBA00006601"/>
    </source>
</evidence>
<dbReference type="EMBL" id="VNHK01000014">
    <property type="protein sequence ID" value="TYO88098.1"/>
    <property type="molecule type" value="Genomic_DNA"/>
</dbReference>
<accession>A0ABD5B2Z9</accession>
<evidence type="ECO:0000313" key="8">
    <source>
        <dbReference type="Proteomes" id="UP000324513"/>
    </source>
</evidence>
<dbReference type="InterPro" id="IPR001732">
    <property type="entry name" value="UDP-Glc/GDP-Man_DH_N"/>
</dbReference>
<dbReference type="InterPro" id="IPR036220">
    <property type="entry name" value="UDP-Glc/GDP-Man_DH_C_sf"/>
</dbReference>
<proteinExistence type="inferred from homology"/>
<dbReference type="AlphaFoldDB" id="A0ABD5B2Z9"/>
<comment type="caution">
    <text evidence="6">The sequence shown here is derived from an EMBL/GenBank/DDBJ whole genome shotgun (WGS) entry which is preliminary data.</text>
</comment>
<sequence length="430" mass="47764">MNNHRIAVIGQGYVGLPLALEFAKHFPVYGFDINTNRVQELNSGKDHTLEADLTLLSEVINEANASGFSKGYIASSSLDTIKDANVYIVTVPTPIDKFNAPDLGPLLNATKMLAEILKKGDIIIYESTVYPGCTEEDCVPVLEKISGLKFNEDFFVGYSPERIVPGDKVNTLTTIKKVTSGSTPEIADTIDALYKKIIKAGTHKAANIKVAEASKAIENAQRDINISFVNELALIFDRVGIDTNDVLEAAGTKFNFLKYKPGLVGGHCISVDPYYLAHKASQLGYHPQVILSGRRVNNSMAEFIASKVLKLMIKKDISISNADVLILGVTFKENCPDVRNTKVVDVYRELKEYGLHVDMYDPWVDRAEVKQKYKINMLESINDDKKYDAIVLAVSHDEFLTLDLNNLRKESSVIFDIKARLDREIVDARL</sequence>
<dbReference type="PANTHER" id="PTHR43491:SF2">
    <property type="entry name" value="UDP-N-ACETYL-D-MANNOSAMINE DEHYDROGENASE"/>
    <property type="match status" value="1"/>
</dbReference>
<dbReference type="SUPFAM" id="SSF52413">
    <property type="entry name" value="UDP-glucose/GDP-mannose dehydrogenase C-terminal domain"/>
    <property type="match status" value="1"/>
</dbReference>
<dbReference type="SMART" id="SM00984">
    <property type="entry name" value="UDPG_MGDP_dh_C"/>
    <property type="match status" value="1"/>
</dbReference>
<protein>
    <submittedName>
        <fullName evidence="6">Nucleotide sugar dehydrogenase</fullName>
    </submittedName>
    <submittedName>
        <fullName evidence="7">UDP-N-acetyl-D-galactosamine dehydrogenase</fullName>
    </submittedName>
</protein>
<evidence type="ECO:0000256" key="3">
    <source>
        <dbReference type="ARBA" id="ARBA00023027"/>
    </source>
</evidence>
<dbReference type="InterPro" id="IPR028359">
    <property type="entry name" value="UDP_ManNAc/GlcNAc_DH"/>
</dbReference>
<dbReference type="Proteomes" id="UP001239265">
    <property type="component" value="Unassembled WGS sequence"/>
</dbReference>
<evidence type="ECO:0000256" key="4">
    <source>
        <dbReference type="PIRNR" id="PIRNR000124"/>
    </source>
</evidence>
<dbReference type="InterPro" id="IPR014027">
    <property type="entry name" value="UDP-Glc/GDP-Man_DH_C"/>
</dbReference>
<dbReference type="Pfam" id="PF03721">
    <property type="entry name" value="UDPG_MGDP_dh_N"/>
    <property type="match status" value="1"/>
</dbReference>
<dbReference type="NCBIfam" id="TIGR03026">
    <property type="entry name" value="NDP-sugDHase"/>
    <property type="match status" value="1"/>
</dbReference>
<dbReference type="GO" id="GO:0016616">
    <property type="term" value="F:oxidoreductase activity, acting on the CH-OH group of donors, NAD or NADP as acceptor"/>
    <property type="evidence" value="ECO:0007669"/>
    <property type="project" value="UniProtKB-ARBA"/>
</dbReference>
<dbReference type="EMBL" id="JAUCQJ010000002">
    <property type="protein sequence ID" value="MDQ8748280.1"/>
    <property type="molecule type" value="Genomic_DNA"/>
</dbReference>
<evidence type="ECO:0000256" key="2">
    <source>
        <dbReference type="ARBA" id="ARBA00023002"/>
    </source>
</evidence>
<feature type="domain" description="UDP-glucose/GDP-mannose dehydrogenase C-terminal" evidence="5">
    <location>
        <begin position="325"/>
        <end position="423"/>
    </location>
</feature>
<evidence type="ECO:0000259" key="5">
    <source>
        <dbReference type="SMART" id="SM00984"/>
    </source>
</evidence>
<keyword evidence="2" id="KW-0560">Oxidoreductase</keyword>